<feature type="transmembrane region" description="Helical" evidence="2">
    <location>
        <begin position="128"/>
        <end position="148"/>
    </location>
</feature>
<keyword evidence="4" id="KW-1185">Reference proteome</keyword>
<evidence type="ECO:0000256" key="1">
    <source>
        <dbReference type="SAM" id="MobiDB-lite"/>
    </source>
</evidence>
<dbReference type="Proteomes" id="UP000813385">
    <property type="component" value="Unassembled WGS sequence"/>
</dbReference>
<dbReference type="PANTHER" id="PTHR35179">
    <property type="entry name" value="PROTEIN CBG02620"/>
    <property type="match status" value="1"/>
</dbReference>
<gene>
    <name evidence="3" type="ORF">B0T11DRAFT_268631</name>
</gene>
<feature type="transmembrane region" description="Helical" evidence="2">
    <location>
        <begin position="168"/>
        <end position="186"/>
    </location>
</feature>
<dbReference type="EMBL" id="JAGPXD010000001">
    <property type="protein sequence ID" value="KAH7374473.1"/>
    <property type="molecule type" value="Genomic_DNA"/>
</dbReference>
<evidence type="ECO:0008006" key="5">
    <source>
        <dbReference type="Google" id="ProtNLM"/>
    </source>
</evidence>
<protein>
    <recommendedName>
        <fullName evidence="5">Integral membrane protein</fullName>
    </recommendedName>
</protein>
<comment type="caution">
    <text evidence="3">The sequence shown here is derived from an EMBL/GenBank/DDBJ whole genome shotgun (WGS) entry which is preliminary data.</text>
</comment>
<name>A0A8K0TTS1_9PEZI</name>
<feature type="compositionally biased region" description="Polar residues" evidence="1">
    <location>
        <begin position="285"/>
        <end position="296"/>
    </location>
</feature>
<sequence>MGYLIPPWWRYEQPATWVLEVVTMMLGFFIASALFAGLKATRQTYWILQRLKGRPPTYIIMVWVSWSCGVTQSSINYAYLRGRIEPSFWLFFFQVLIWYTQIQLLMLIMVNRVSLIMYNPIAERRLKLGVLVIITLLNMGVMLAWIPAQLQINDGFIAANRIYHWIEKSIFTIVDASLNCLFIYLVRTKLVNPGLTRYRHLYRFNVAMVIVSISLDITVIGMVATGYPEIFVGFRALSAMLKLHIEMTIADFIAKILKASRMEDNTGQINYTPDSGPLDSDIRHTWQSSRQNTTSESRPRSEQMTPIEGARVHTRPSVVGPADRRESEATQSGGESEHHAQKRWSWVKGVAQSLRSPT</sequence>
<evidence type="ECO:0000313" key="3">
    <source>
        <dbReference type="EMBL" id="KAH7374473.1"/>
    </source>
</evidence>
<proteinExistence type="predicted"/>
<keyword evidence="2" id="KW-1133">Transmembrane helix</keyword>
<dbReference type="PANTHER" id="PTHR35179:SF2">
    <property type="entry name" value="START DOMAIN-CONTAINING PROTEIN"/>
    <property type="match status" value="1"/>
</dbReference>
<evidence type="ECO:0000313" key="4">
    <source>
        <dbReference type="Proteomes" id="UP000813385"/>
    </source>
</evidence>
<feature type="transmembrane region" description="Helical" evidence="2">
    <location>
        <begin position="58"/>
        <end position="80"/>
    </location>
</feature>
<keyword evidence="2" id="KW-0812">Transmembrane</keyword>
<evidence type="ECO:0000256" key="2">
    <source>
        <dbReference type="SAM" id="Phobius"/>
    </source>
</evidence>
<dbReference type="OrthoDB" id="16820at2759"/>
<reference evidence="3" key="1">
    <citation type="journal article" date="2021" name="Nat. Commun.">
        <title>Genetic determinants of endophytism in the Arabidopsis root mycobiome.</title>
        <authorList>
            <person name="Mesny F."/>
            <person name="Miyauchi S."/>
            <person name="Thiergart T."/>
            <person name="Pickel B."/>
            <person name="Atanasova L."/>
            <person name="Karlsson M."/>
            <person name="Huettel B."/>
            <person name="Barry K.W."/>
            <person name="Haridas S."/>
            <person name="Chen C."/>
            <person name="Bauer D."/>
            <person name="Andreopoulos W."/>
            <person name="Pangilinan J."/>
            <person name="LaButti K."/>
            <person name="Riley R."/>
            <person name="Lipzen A."/>
            <person name="Clum A."/>
            <person name="Drula E."/>
            <person name="Henrissat B."/>
            <person name="Kohler A."/>
            <person name="Grigoriev I.V."/>
            <person name="Martin F.M."/>
            <person name="Hacquard S."/>
        </authorList>
    </citation>
    <scope>NUCLEOTIDE SEQUENCE</scope>
    <source>
        <strain evidence="3">MPI-CAGE-AT-0016</strain>
    </source>
</reference>
<feature type="transmembrane region" description="Helical" evidence="2">
    <location>
        <begin position="15"/>
        <end position="38"/>
    </location>
</feature>
<feature type="transmembrane region" description="Helical" evidence="2">
    <location>
        <begin position="206"/>
        <end position="227"/>
    </location>
</feature>
<feature type="transmembrane region" description="Helical" evidence="2">
    <location>
        <begin position="86"/>
        <end position="108"/>
    </location>
</feature>
<feature type="region of interest" description="Disordered" evidence="1">
    <location>
        <begin position="268"/>
        <end position="358"/>
    </location>
</feature>
<organism evidence="3 4">
    <name type="scientific">Plectosphaerella cucumerina</name>
    <dbReference type="NCBI Taxonomy" id="40658"/>
    <lineage>
        <taxon>Eukaryota</taxon>
        <taxon>Fungi</taxon>
        <taxon>Dikarya</taxon>
        <taxon>Ascomycota</taxon>
        <taxon>Pezizomycotina</taxon>
        <taxon>Sordariomycetes</taxon>
        <taxon>Hypocreomycetidae</taxon>
        <taxon>Glomerellales</taxon>
        <taxon>Plectosphaerellaceae</taxon>
        <taxon>Plectosphaerella</taxon>
    </lineage>
</organism>
<accession>A0A8K0TTS1</accession>
<keyword evidence="2" id="KW-0472">Membrane</keyword>
<dbReference type="AlphaFoldDB" id="A0A8K0TTS1"/>